<accession>A0ABW5Y5J9</accession>
<dbReference type="Proteomes" id="UP001597568">
    <property type="component" value="Unassembled WGS sequence"/>
</dbReference>
<name>A0ABW5Y5J9_9BACL</name>
<dbReference type="EMBL" id="JBHUOR010000142">
    <property type="protein sequence ID" value="MFD2870644.1"/>
    <property type="molecule type" value="Genomic_DNA"/>
</dbReference>
<organism evidence="2 3">
    <name type="scientific">Kurthia populi</name>
    <dbReference type="NCBI Taxonomy" id="1562132"/>
    <lineage>
        <taxon>Bacteria</taxon>
        <taxon>Bacillati</taxon>
        <taxon>Bacillota</taxon>
        <taxon>Bacilli</taxon>
        <taxon>Bacillales</taxon>
        <taxon>Caryophanaceae</taxon>
        <taxon>Kurthia</taxon>
    </lineage>
</organism>
<gene>
    <name evidence="2" type="ORF">ACFSY7_19280</name>
</gene>
<dbReference type="RefSeq" id="WP_380149276.1">
    <property type="nucleotide sequence ID" value="NZ_JBHUOR010000142.1"/>
</dbReference>
<comment type="caution">
    <text evidence="2">The sequence shown here is derived from an EMBL/GenBank/DDBJ whole genome shotgun (WGS) entry which is preliminary data.</text>
</comment>
<proteinExistence type="predicted"/>
<protein>
    <submittedName>
        <fullName evidence="2">Uncharacterized protein</fullName>
    </submittedName>
</protein>
<keyword evidence="3" id="KW-1185">Reference proteome</keyword>
<evidence type="ECO:0000313" key="3">
    <source>
        <dbReference type="Proteomes" id="UP001597568"/>
    </source>
</evidence>
<feature type="coiled-coil region" evidence="1">
    <location>
        <begin position="404"/>
        <end position="431"/>
    </location>
</feature>
<evidence type="ECO:0000313" key="2">
    <source>
        <dbReference type="EMBL" id="MFD2870644.1"/>
    </source>
</evidence>
<sequence length="1780" mass="200514">MHKKILTASLAVALTVPVWLTSAFPNGSQVAQAATKKPTKKAKAVIDKIKAIDSKKTNYIAKTRAANNAYKKLSTADKKLVSNYSTLKKHVAKIAPLEKKIKALTAQVNSITTKNYLTQAPKAQKTYDAMTSITKAAVPTTTLKRLQKYSNPAQAKASYKNVVNLLSTITTDPDGESIVVDISKDGMILDANGELDKTYTSNKTLAAKQLQSFLADYKKMDDFQKSLFDADEIAKINEYLKDEDKINQSVELAKLYEALNPTNKNFDSKSFELMMAYHDFSVLYPKETIDGKLTQRYIDPYYVEAMDIIYEKYRDTHAKLTAYNQALEVLEDTPNVRLATIKAAEDAYKASTKLSQGIQLSKYLEKDFVKLYEAYAEIPELLRTLNRAEAYDSINWDPNEKVAANQKNIQLEKHRETIAEAQKQYKKLGEDQQKFVDALTAGTIEQSSVLPSPVTLVNPYGFTKAESEKIALNRSFFPEETQIKDAEKLDKTYVKAVDKNDLQALIDSSVDFGKALPEVKKYTIFGKEMASVQETYKDQIADINKFKEQVALLNQGKTATITVPDANKPNELKIDNKKDIITAADVDAALEALRSAYKALEAKKAANPGKPAAMDMLPKELVKDYELYMTMPQLIREGQTLSDELVKKPYQPGTAELKVEEKDFKYNTGDEERIVAFGKAYNALTEPQRLLVDKAVIMDQANRNDNEKTPIARIWGTEYTLVANAIKIDAAILKLDTGSKSFAADVKKVYNQYKSASPKVKKYVINQERLHWFNGLVSKTSGNYPQAIANKFTELVGKLNTKSAVDTATNGATPVITAVDYYHTMIEHDTSTQSIIEKSVMKKYESYVEAYEVVNLLAATDIEHPTTQDIKNIQDAIKIYDKMSVGPKNAVMNSFKPVGGAETPQAKVLGKVDEIKTATEIDKAYQKLKPSSATYQVDMIKLYTTFINASPTVRKYVAAAEDLKAIETTYKKEYEAALAFIAEIDKITGASNIGEVNDLKDYYEKNVQKSEIIQAFVPKGKMTEYNKLMVLIQIQDVARYQHFYKYWCSTDDILSYDYLYVDLSHEDLLKVLKAYNTLDTEQKGILTSSKHRADSETTTSCYLPNKQEEREVIRDVSFLASAAFLDEASKIDKMYEALKPSSKDYLEKVMELIKTYDEAEPATKAFVKHADDIEALKEKYKTEIQDLANFEKAVKDLSVDSTIMNTGGATVYAEQTVQSVYNRYNRLSDYVQSVVADDIMKKYEQFVLLLDFSVPTLRDANDVAVIERTVTTSAVTTKKVTYTLKAERLNQQTVPQDKVFALGVANDVLTVVAPAKPTGAIIGTPYTLAEMEDLKNAVTAYGKLGNVQKTMVKNLETTATTDFEKSLKILPFYVDQKKYIDEAQKMEDLYAKFVTQYTDIPYGDDPSDPRPPLVDKEAKKYAEALKALVFAYDGLSNNARWYLRSADKMMEQKRYFEKLYSGTKLSGDALTPATAANVQEFEKAVAALSSKSTLAVVNPIGVNLNDIADDISNVVAMYNKLSDYQKAWLDSKVLARYNEFLPLIAIRENLYKLPLFDGTKELTALDDEEAAILSETLKLHKALKGDAKTIFDNTSLPNKEYLSDEYNIAQAEAVDKVIDSVKEGSSFFKQFVKAQKAYDALTKQQQEYVKNRKMLTKYYKKVDKVQYKYDFNGKAPRSFENKSNSPNKLSTYNPYEMIIMLEELVLYLDENQASIKEDYLKDAIDMANIRNGLNKMVKINGVSLKPLNAADTKAQTRYHYYYKVFDMKNQLKNFKKVFPK</sequence>
<keyword evidence="1" id="KW-0175">Coiled coil</keyword>
<reference evidence="3" key="1">
    <citation type="journal article" date="2019" name="Int. J. Syst. Evol. Microbiol.">
        <title>The Global Catalogue of Microorganisms (GCM) 10K type strain sequencing project: providing services to taxonomists for standard genome sequencing and annotation.</title>
        <authorList>
            <consortium name="The Broad Institute Genomics Platform"/>
            <consortium name="The Broad Institute Genome Sequencing Center for Infectious Disease"/>
            <person name="Wu L."/>
            <person name="Ma J."/>
        </authorList>
    </citation>
    <scope>NUCLEOTIDE SEQUENCE [LARGE SCALE GENOMIC DNA]</scope>
    <source>
        <strain evidence="3">KCTC 33522</strain>
    </source>
</reference>
<evidence type="ECO:0000256" key="1">
    <source>
        <dbReference type="SAM" id="Coils"/>
    </source>
</evidence>